<reference evidence="9 10" key="1">
    <citation type="submission" date="2023-03" db="EMBL/GenBank/DDBJ databases">
        <title>High-quality genome of Scylla paramamosain provides insights in environmental adaptation.</title>
        <authorList>
            <person name="Zhang L."/>
        </authorList>
    </citation>
    <scope>NUCLEOTIDE SEQUENCE [LARGE SCALE GENOMIC DNA]</scope>
    <source>
        <strain evidence="9">LZ_2023a</strain>
        <tissue evidence="9">Muscle</tissue>
    </source>
</reference>
<dbReference type="GO" id="GO:0004441">
    <property type="term" value="F:inositol-1,4-bisphosphate 1-phosphatase activity"/>
    <property type="evidence" value="ECO:0007669"/>
    <property type="project" value="UniProtKB-EC"/>
</dbReference>
<evidence type="ECO:0000256" key="7">
    <source>
        <dbReference type="ARBA" id="ARBA00044519"/>
    </source>
</evidence>
<dbReference type="GO" id="GO:0046872">
    <property type="term" value="F:metal ion binding"/>
    <property type="evidence" value="ECO:0007669"/>
    <property type="project" value="UniProtKB-KW"/>
</dbReference>
<evidence type="ECO:0000256" key="2">
    <source>
        <dbReference type="ARBA" id="ARBA00022671"/>
    </source>
</evidence>
<dbReference type="InterPro" id="IPR020583">
    <property type="entry name" value="Inositol_monoP_metal-BS"/>
</dbReference>
<organism evidence="9 10">
    <name type="scientific">Scylla paramamosain</name>
    <name type="common">Mud crab</name>
    <dbReference type="NCBI Taxonomy" id="85552"/>
    <lineage>
        <taxon>Eukaryota</taxon>
        <taxon>Metazoa</taxon>
        <taxon>Ecdysozoa</taxon>
        <taxon>Arthropoda</taxon>
        <taxon>Crustacea</taxon>
        <taxon>Multicrustacea</taxon>
        <taxon>Malacostraca</taxon>
        <taxon>Eumalacostraca</taxon>
        <taxon>Eucarida</taxon>
        <taxon>Decapoda</taxon>
        <taxon>Pleocyemata</taxon>
        <taxon>Brachyura</taxon>
        <taxon>Eubrachyura</taxon>
        <taxon>Portunoidea</taxon>
        <taxon>Portunidae</taxon>
        <taxon>Portuninae</taxon>
        <taxon>Scylla</taxon>
    </lineage>
</organism>
<feature type="binding site" evidence="8">
    <location>
        <position position="104"/>
    </location>
    <ligand>
        <name>Mg(2+)</name>
        <dbReference type="ChEBI" id="CHEBI:18420"/>
        <label>1</label>
        <note>catalytic</note>
    </ligand>
</feature>
<comment type="similarity">
    <text evidence="1">Belongs to the inositol monophosphatase superfamily.</text>
</comment>
<evidence type="ECO:0000313" key="10">
    <source>
        <dbReference type="Proteomes" id="UP001487740"/>
    </source>
</evidence>
<evidence type="ECO:0000256" key="5">
    <source>
        <dbReference type="ARBA" id="ARBA00044465"/>
    </source>
</evidence>
<evidence type="ECO:0000256" key="1">
    <source>
        <dbReference type="ARBA" id="ARBA00009759"/>
    </source>
</evidence>
<evidence type="ECO:0000256" key="6">
    <source>
        <dbReference type="ARBA" id="ARBA00044478"/>
    </source>
</evidence>
<feature type="binding site" evidence="8">
    <location>
        <position position="325"/>
    </location>
    <ligand>
        <name>Mg(2+)</name>
        <dbReference type="ChEBI" id="CHEBI:18420"/>
        <label>1</label>
        <note>catalytic</note>
    </ligand>
</feature>
<dbReference type="Gene3D" id="3.30.540.10">
    <property type="entry name" value="Fructose-1,6-Bisphosphatase, subunit A, domain 1"/>
    <property type="match status" value="1"/>
</dbReference>
<evidence type="ECO:0000256" key="8">
    <source>
        <dbReference type="PIRSR" id="PIRSR600760-2"/>
    </source>
</evidence>
<feature type="binding site" evidence="8">
    <location>
        <position position="182"/>
    </location>
    <ligand>
        <name>Mg(2+)</name>
        <dbReference type="ChEBI" id="CHEBI:18420"/>
        <label>1</label>
        <note>catalytic</note>
    </ligand>
</feature>
<dbReference type="EC" id="3.1.3.57" evidence="7"/>
<keyword evidence="10" id="KW-1185">Reference proteome</keyword>
<evidence type="ECO:0000313" key="9">
    <source>
        <dbReference type="EMBL" id="KAK8378707.1"/>
    </source>
</evidence>
<evidence type="ECO:0000256" key="3">
    <source>
        <dbReference type="ARBA" id="ARBA00022723"/>
    </source>
</evidence>
<proteinExistence type="inferred from homology"/>
<comment type="catalytic activity">
    <reaction evidence="6">
        <text>1D-myo-inositol 1,4-bisphosphate + H2O = 1D-myo-inositol 4-phosphate + phosphate</text>
        <dbReference type="Rhea" id="RHEA:15553"/>
        <dbReference type="ChEBI" id="CHEBI:15377"/>
        <dbReference type="ChEBI" id="CHEBI:43474"/>
        <dbReference type="ChEBI" id="CHEBI:58282"/>
        <dbReference type="ChEBI" id="CHEBI:58469"/>
        <dbReference type="EC" id="3.1.3.57"/>
    </reaction>
    <physiologicalReaction direction="left-to-right" evidence="6">
        <dbReference type="Rhea" id="RHEA:15554"/>
    </physiologicalReaction>
</comment>
<dbReference type="PANTHER" id="PTHR43028">
    <property type="entry name" value="3'(2'),5'-BISPHOSPHATE NUCLEOTIDASE 1"/>
    <property type="match status" value="1"/>
</dbReference>
<comment type="catalytic activity">
    <reaction evidence="5">
        <text>1D-myo-inositol 1,3,4-trisphosphate + H2O = 1D-myo-inositol 3,4-bisphosphate + phosphate</text>
        <dbReference type="Rhea" id="RHEA:70319"/>
        <dbReference type="ChEBI" id="CHEBI:15377"/>
        <dbReference type="ChEBI" id="CHEBI:43474"/>
        <dbReference type="ChEBI" id="CHEBI:58414"/>
        <dbReference type="ChEBI" id="CHEBI:83241"/>
    </reaction>
    <physiologicalReaction direction="left-to-right" evidence="5">
        <dbReference type="Rhea" id="RHEA:70320"/>
    </physiologicalReaction>
</comment>
<keyword evidence="4 8" id="KW-0460">Magnesium</keyword>
<feature type="binding site" evidence="8">
    <location>
        <position position="179"/>
    </location>
    <ligand>
        <name>Mg(2+)</name>
        <dbReference type="ChEBI" id="CHEBI:18420"/>
        <label>1</label>
        <note>catalytic</note>
    </ligand>
</feature>
<dbReference type="Proteomes" id="UP001487740">
    <property type="component" value="Unassembled WGS sequence"/>
</dbReference>
<dbReference type="InterPro" id="IPR044897">
    <property type="entry name" value="INPP1_dom_1"/>
</dbReference>
<dbReference type="AlphaFoldDB" id="A0AAW0SVJ8"/>
<keyword evidence="3 8" id="KW-0479">Metal-binding</keyword>
<dbReference type="FunFam" id="4.10.460.10:FF:000001">
    <property type="entry name" value="Inositol polyphosphate 1-phosphatase"/>
    <property type="match status" value="1"/>
</dbReference>
<dbReference type="Gene3D" id="4.10.460.10">
    <property type="entry name" value="Inositol Polyphosphate 1-phosphatase, domain 1"/>
    <property type="match status" value="1"/>
</dbReference>
<dbReference type="SUPFAM" id="SSF56655">
    <property type="entry name" value="Carbohydrate phosphatase"/>
    <property type="match status" value="1"/>
</dbReference>
<sequence length="405" mass="43944">MSSPSPAAAPHLRGLICWIIKHYLRMAELIKTLLSFSERAGEIARAIRQEPKLFSLLVEEKGEGEKNQRFAHDFKTLADVLIQEALRHHVARMIPSLAQWVQGEESAEFTNTLGEKITVRICDTQDGTATLLAKVLDGNKEAADILAALAHRDVTFSPDPHLMERVPDLPVEHLGIWIDPVDSTGEYVRGRPSQAKGSIHQQGLQCVTVLIGVFDRRSGLPVAGIINQPFAIFTESNQSWEGKAYWGVSYGGASIHNLPPSAPGSPKASLPVVVVSSSEDPALHAKLSRRFTVLHATGAGYKQLVVALGLAAASLSSKGSTFRWDSAAPHGLLRAAGGGVVVYRRLTSLTPAQDIAAETLEELQIRYHKPNENPAQPSLQWCNEGGLVAYRDPKVLATVMECVAE</sequence>
<dbReference type="Pfam" id="PF00459">
    <property type="entry name" value="Inositol_P"/>
    <property type="match status" value="1"/>
</dbReference>
<dbReference type="PANTHER" id="PTHR43028:SF3">
    <property type="entry name" value="INOSITOL POLYPHOSPHATE 1-PHOSPHATASE"/>
    <property type="match status" value="1"/>
</dbReference>
<dbReference type="InterPro" id="IPR050725">
    <property type="entry name" value="CysQ/Inositol_MonoPase"/>
</dbReference>
<evidence type="ECO:0000256" key="4">
    <source>
        <dbReference type="ARBA" id="ARBA00022842"/>
    </source>
</evidence>
<comment type="cofactor">
    <cofactor evidence="8">
        <name>Mg(2+)</name>
        <dbReference type="ChEBI" id="CHEBI:18420"/>
    </cofactor>
</comment>
<accession>A0AAW0SVJ8</accession>
<dbReference type="Gene3D" id="3.40.190.80">
    <property type="match status" value="1"/>
</dbReference>
<keyword evidence="2" id="KW-0452">Lithium</keyword>
<name>A0AAW0SVJ8_SCYPA</name>
<gene>
    <name evidence="9" type="ORF">O3P69_009425</name>
</gene>
<dbReference type="PROSITE" id="PS00629">
    <property type="entry name" value="IMP_1"/>
    <property type="match status" value="1"/>
</dbReference>
<comment type="caution">
    <text evidence="9">The sequence shown here is derived from an EMBL/GenBank/DDBJ whole genome shotgun (WGS) entry which is preliminary data.</text>
</comment>
<dbReference type="EMBL" id="JARAKH010000044">
    <property type="protein sequence ID" value="KAK8378707.1"/>
    <property type="molecule type" value="Genomic_DNA"/>
</dbReference>
<protein>
    <recommendedName>
        <fullName evidence="7">inositol-1,4-bisphosphate 1-phosphatase</fullName>
        <ecNumber evidence="7">3.1.3.57</ecNumber>
    </recommendedName>
</protein>
<dbReference type="InterPro" id="IPR000760">
    <property type="entry name" value="Inositol_monophosphatase-like"/>
</dbReference>